<dbReference type="Pfam" id="PF07465">
    <property type="entry name" value="PsaM"/>
    <property type="match status" value="1"/>
</dbReference>
<organism evidence="8">
    <name type="scientific">Acaryochloris sp. NBRC 102871</name>
    <dbReference type="NCBI Taxonomy" id="3139767"/>
    <lineage>
        <taxon>Bacteria</taxon>
        <taxon>Bacillati</taxon>
        <taxon>Cyanobacteriota</taxon>
        <taxon>Cyanophyceae</taxon>
        <taxon>Acaryochloridales</taxon>
        <taxon>Acaryochloridaceae</taxon>
        <taxon>Acaryochloris</taxon>
    </lineage>
</organism>
<dbReference type="AlphaFoldDB" id="A0AAT9GVN4"/>
<reference evidence="8" key="1">
    <citation type="journal article" date="2024" name="Photosyn. Res.">
        <title>Presence of low-energy chlorophylls d in photosystem I trimer and monomer cores isolated from Acaryochloris sp. NBRC 102871.</title>
        <authorList>
            <person name="Nagao R."/>
            <person name="Yamamoto H."/>
            <person name="Ogawa H."/>
            <person name="Ito H."/>
            <person name="Yamamoto Y."/>
            <person name="Suzuki T."/>
            <person name="Kato K."/>
            <person name="Nakajima Y."/>
            <person name="Dohmae N."/>
            <person name="Shen J.-R."/>
        </authorList>
    </citation>
    <scope>NUCLEOTIDE SEQUENCE</scope>
</reference>
<keyword evidence="3 7" id="KW-0603">Photosystem I</keyword>
<dbReference type="NCBIfam" id="TIGR03053">
    <property type="entry name" value="PS_I_psaM"/>
    <property type="match status" value="1"/>
</dbReference>
<dbReference type="SUPFAM" id="SSF81548">
    <property type="entry name" value="Subunit XII of photosystem I reaction centre, PsaM"/>
    <property type="match status" value="1"/>
</dbReference>
<sequence length="31" mass="3190">MELSDLQIVIALVVALLPALLALNLGSALSK</sequence>
<keyword evidence="2 7" id="KW-0812">Transmembrane</keyword>
<comment type="subcellular location">
    <subcellularLocation>
        <location evidence="7">Cellular thylakoid membrane</location>
        <topology evidence="7">Single-pass membrane protein</topology>
    </subcellularLocation>
</comment>
<dbReference type="SMR" id="A0AAT9GVN4"/>
<feature type="transmembrane region" description="Helical" evidence="7">
    <location>
        <begin position="6"/>
        <end position="25"/>
    </location>
</feature>
<evidence type="ECO:0000313" key="8">
    <source>
        <dbReference type="EMBL" id="BFJ90120.1"/>
    </source>
</evidence>
<proteinExistence type="inferred from homology"/>
<evidence type="ECO:0000256" key="4">
    <source>
        <dbReference type="ARBA" id="ARBA00022989"/>
    </source>
</evidence>
<name>A0AAT9GVN4_9CYAN</name>
<evidence type="ECO:0000256" key="7">
    <source>
        <dbReference type="HAMAP-Rule" id="MF_00828"/>
    </source>
</evidence>
<evidence type="ECO:0000256" key="3">
    <source>
        <dbReference type="ARBA" id="ARBA00022836"/>
    </source>
</evidence>
<keyword evidence="1 7" id="KW-0602">Photosynthesis</keyword>
<gene>
    <name evidence="7 8" type="primary">psaM</name>
</gene>
<keyword evidence="6 7" id="KW-0472">Membrane</keyword>
<comment type="similarity">
    <text evidence="7">Belongs to the PsaM family.</text>
</comment>
<dbReference type="GO" id="GO:0015979">
    <property type="term" value="P:photosynthesis"/>
    <property type="evidence" value="ECO:0007669"/>
    <property type="project" value="UniProtKB-UniRule"/>
</dbReference>
<evidence type="ECO:0000256" key="1">
    <source>
        <dbReference type="ARBA" id="ARBA00022531"/>
    </source>
</evidence>
<dbReference type="GO" id="GO:0009522">
    <property type="term" value="C:photosystem I"/>
    <property type="evidence" value="ECO:0007669"/>
    <property type="project" value="UniProtKB-KW"/>
</dbReference>
<dbReference type="InterPro" id="IPR010010">
    <property type="entry name" value="PSI_PsaM"/>
</dbReference>
<protein>
    <recommendedName>
        <fullName evidence="7">Photosystem I reaction center subunit XII</fullName>
    </recommendedName>
    <alternativeName>
        <fullName evidence="7">PSI-M</fullName>
    </alternativeName>
</protein>
<evidence type="ECO:0000256" key="6">
    <source>
        <dbReference type="ARBA" id="ARBA00023136"/>
    </source>
</evidence>
<accession>A0AAT9GVN4</accession>
<dbReference type="InterPro" id="IPR037279">
    <property type="entry name" value="PSI_PsaM_sf"/>
</dbReference>
<keyword evidence="4 7" id="KW-1133">Transmembrane helix</keyword>
<dbReference type="HAMAP" id="MF_00828">
    <property type="entry name" value="PSI_PsaM"/>
    <property type="match status" value="1"/>
</dbReference>
<evidence type="ECO:0000256" key="2">
    <source>
        <dbReference type="ARBA" id="ARBA00022692"/>
    </source>
</evidence>
<dbReference type="EMBL" id="LC810513">
    <property type="protein sequence ID" value="BFJ90120.1"/>
    <property type="molecule type" value="Genomic_DNA"/>
</dbReference>
<dbReference type="GO" id="GO:0031676">
    <property type="term" value="C:plasma membrane-derived thylakoid membrane"/>
    <property type="evidence" value="ECO:0007669"/>
    <property type="project" value="UniProtKB-SubCell"/>
</dbReference>
<evidence type="ECO:0000256" key="5">
    <source>
        <dbReference type="ARBA" id="ARBA00023078"/>
    </source>
</evidence>
<keyword evidence="5 7" id="KW-0793">Thylakoid</keyword>